<name>A0A084WPD8_ANOSI</name>
<evidence type="ECO:0000313" key="3">
    <source>
        <dbReference type="Proteomes" id="UP000030765"/>
    </source>
</evidence>
<dbReference type="VEuPathDB" id="VectorBase:ASIS022162"/>
<proteinExistence type="predicted"/>
<dbReference type="Proteomes" id="UP000030765">
    <property type="component" value="Unassembled WGS sequence"/>
</dbReference>
<sequence>MSSNGIHESLLCAHANESGQMEWIIRGPGLRYFLCMACSWSLLYECPDCYRNQQFYRNSPVLSDLCPIILCDTMAGIHVHCITVENVVRPYMPSAPRLCTCPHCQSQRALQGCLAPGGAPHQ</sequence>
<dbReference type="EMBL" id="KE525369">
    <property type="protein sequence ID" value="KFB52082.1"/>
    <property type="molecule type" value="Genomic_DNA"/>
</dbReference>
<protein>
    <submittedName>
        <fullName evidence="1 2">Uncharacterized protein</fullName>
    </submittedName>
</protein>
<reference evidence="2" key="2">
    <citation type="submission" date="2020-05" db="UniProtKB">
        <authorList>
            <consortium name="EnsemblMetazoa"/>
        </authorList>
    </citation>
    <scope>IDENTIFICATION</scope>
</reference>
<dbReference type="EMBL" id="ATLV01025067">
    <property type="status" value="NOT_ANNOTATED_CDS"/>
    <property type="molecule type" value="Genomic_DNA"/>
</dbReference>
<keyword evidence="3" id="KW-1185">Reference proteome</keyword>
<reference evidence="1 3" key="1">
    <citation type="journal article" date="2014" name="BMC Genomics">
        <title>Genome sequence of Anopheles sinensis provides insight into genetics basis of mosquito competence for malaria parasites.</title>
        <authorList>
            <person name="Zhou D."/>
            <person name="Zhang D."/>
            <person name="Ding G."/>
            <person name="Shi L."/>
            <person name="Hou Q."/>
            <person name="Ye Y."/>
            <person name="Xu Y."/>
            <person name="Zhou H."/>
            <person name="Xiong C."/>
            <person name="Li S."/>
            <person name="Yu J."/>
            <person name="Hong S."/>
            <person name="Yu X."/>
            <person name="Zou P."/>
            <person name="Chen C."/>
            <person name="Chang X."/>
            <person name="Wang W."/>
            <person name="Lv Y."/>
            <person name="Sun Y."/>
            <person name="Ma L."/>
            <person name="Shen B."/>
            <person name="Zhu C."/>
        </authorList>
    </citation>
    <scope>NUCLEOTIDE SEQUENCE [LARGE SCALE GENOMIC DNA]</scope>
</reference>
<dbReference type="EnsemblMetazoa" id="ASIC020387-RA">
    <property type="protein sequence ID" value="ASIC020387-PA"/>
    <property type="gene ID" value="ASIC020387"/>
</dbReference>
<dbReference type="AlphaFoldDB" id="A0A084WPD8"/>
<accession>A0A084WPD8</accession>
<organism evidence="1">
    <name type="scientific">Anopheles sinensis</name>
    <name type="common">Mosquito</name>
    <dbReference type="NCBI Taxonomy" id="74873"/>
    <lineage>
        <taxon>Eukaryota</taxon>
        <taxon>Metazoa</taxon>
        <taxon>Ecdysozoa</taxon>
        <taxon>Arthropoda</taxon>
        <taxon>Hexapoda</taxon>
        <taxon>Insecta</taxon>
        <taxon>Pterygota</taxon>
        <taxon>Neoptera</taxon>
        <taxon>Endopterygota</taxon>
        <taxon>Diptera</taxon>
        <taxon>Nematocera</taxon>
        <taxon>Culicoidea</taxon>
        <taxon>Culicidae</taxon>
        <taxon>Anophelinae</taxon>
        <taxon>Anopheles</taxon>
    </lineage>
</organism>
<gene>
    <name evidence="1" type="ORF">ZHAS_00020387</name>
</gene>
<dbReference type="VEuPathDB" id="VectorBase:ASIC020387"/>
<evidence type="ECO:0000313" key="2">
    <source>
        <dbReference type="EnsemblMetazoa" id="ASIC020387-PA"/>
    </source>
</evidence>
<evidence type="ECO:0000313" key="1">
    <source>
        <dbReference type="EMBL" id="KFB52082.1"/>
    </source>
</evidence>